<gene>
    <name evidence="2" type="ORF">C8N25_11785</name>
</gene>
<dbReference type="InterPro" id="IPR010499">
    <property type="entry name" value="AraC_E-bd"/>
</dbReference>
<dbReference type="RefSeq" id="WP_086542743.1">
    <property type="nucleotide sequence ID" value="NZ_MSSW01000052.1"/>
</dbReference>
<dbReference type="InterPro" id="IPR053182">
    <property type="entry name" value="YobU-like_regulator"/>
</dbReference>
<proteinExistence type="predicted"/>
<evidence type="ECO:0000259" key="1">
    <source>
        <dbReference type="SMART" id="SM00871"/>
    </source>
</evidence>
<evidence type="ECO:0000313" key="2">
    <source>
        <dbReference type="EMBL" id="REG83584.1"/>
    </source>
</evidence>
<dbReference type="InterPro" id="IPR029441">
    <property type="entry name" value="Cass2"/>
</dbReference>
<keyword evidence="3" id="KW-1185">Reference proteome</keyword>
<reference evidence="2 3" key="1">
    <citation type="submission" date="2018-08" db="EMBL/GenBank/DDBJ databases">
        <title>Genomic Encyclopedia of Archaeal and Bacterial Type Strains, Phase II (KMG-II): from individual species to whole genera.</title>
        <authorList>
            <person name="Goeker M."/>
        </authorList>
    </citation>
    <scope>NUCLEOTIDE SEQUENCE [LARGE SCALE GENOMIC DNA]</scope>
    <source>
        <strain evidence="2 3">DSM 15986</strain>
    </source>
</reference>
<protein>
    <submittedName>
        <fullName evidence="2">Putative transcriptional regulator YdeE</fullName>
    </submittedName>
</protein>
<dbReference type="SMART" id="SM00871">
    <property type="entry name" value="AraC_E_bind"/>
    <property type="match status" value="1"/>
</dbReference>
<evidence type="ECO:0000313" key="3">
    <source>
        <dbReference type="Proteomes" id="UP000256405"/>
    </source>
</evidence>
<dbReference type="PANTHER" id="PTHR36444">
    <property type="entry name" value="TRANSCRIPTIONAL REGULATOR PROTEIN YOBU-RELATED"/>
    <property type="match status" value="1"/>
</dbReference>
<sequence length="151" mass="17078">MQTIEPFKIIGISVRTSNTSGKAAEDLDVLWGRFFEEQIGGKITGKVSEDIYAIYTDYESDYTGKYTCMIGYQVDRVDNLPDGLIAREFAGGKHFKFTAKGKMSEAVVQTWQEIWAQDAELDRKYTADFEVYRANSQQGDNSEVDIFIAVN</sequence>
<dbReference type="OrthoDB" id="9801008at2"/>
<dbReference type="PANTHER" id="PTHR36444:SF2">
    <property type="entry name" value="TRANSCRIPTIONAL REGULATOR PROTEIN YOBU-RELATED"/>
    <property type="match status" value="1"/>
</dbReference>
<dbReference type="AlphaFoldDB" id="A0A3E0DP18"/>
<name>A0A3E0DP18_9BACT</name>
<dbReference type="InterPro" id="IPR011256">
    <property type="entry name" value="Reg_factor_effector_dom_sf"/>
</dbReference>
<accession>A0A3E0DP18</accession>
<dbReference type="Proteomes" id="UP000256405">
    <property type="component" value="Unassembled WGS sequence"/>
</dbReference>
<dbReference type="SUPFAM" id="SSF55136">
    <property type="entry name" value="Probable bacterial effector-binding domain"/>
    <property type="match status" value="1"/>
</dbReference>
<dbReference type="EMBL" id="QUNF01000017">
    <property type="protein sequence ID" value="REG83584.1"/>
    <property type="molecule type" value="Genomic_DNA"/>
</dbReference>
<feature type="domain" description="AraC effector-binding" evidence="1">
    <location>
        <begin position="1"/>
        <end position="151"/>
    </location>
</feature>
<dbReference type="Gene3D" id="3.20.80.10">
    <property type="entry name" value="Regulatory factor, effector binding domain"/>
    <property type="match status" value="1"/>
</dbReference>
<organism evidence="2 3">
    <name type="scientific">Algoriphagus antarcticus</name>
    <dbReference type="NCBI Taxonomy" id="238540"/>
    <lineage>
        <taxon>Bacteria</taxon>
        <taxon>Pseudomonadati</taxon>
        <taxon>Bacteroidota</taxon>
        <taxon>Cytophagia</taxon>
        <taxon>Cytophagales</taxon>
        <taxon>Cyclobacteriaceae</taxon>
        <taxon>Algoriphagus</taxon>
    </lineage>
</organism>
<comment type="caution">
    <text evidence="2">The sequence shown here is derived from an EMBL/GenBank/DDBJ whole genome shotgun (WGS) entry which is preliminary data.</text>
</comment>
<dbReference type="Pfam" id="PF14526">
    <property type="entry name" value="Cass2"/>
    <property type="match status" value="1"/>
</dbReference>